<dbReference type="EMBL" id="LELK01000001">
    <property type="protein sequence ID" value="KMM39201.1"/>
    <property type="molecule type" value="Genomic_DNA"/>
</dbReference>
<dbReference type="PIRSF" id="PIRSF006603">
    <property type="entry name" value="DinF"/>
    <property type="match status" value="1"/>
</dbReference>
<dbReference type="GO" id="GO:0005886">
    <property type="term" value="C:plasma membrane"/>
    <property type="evidence" value="ECO:0007669"/>
    <property type="project" value="UniProtKB-SubCell"/>
</dbReference>
<feature type="transmembrane region" description="Helical" evidence="8">
    <location>
        <begin position="51"/>
        <end position="73"/>
    </location>
</feature>
<feature type="transmembrane region" description="Helical" evidence="8">
    <location>
        <begin position="94"/>
        <end position="119"/>
    </location>
</feature>
<gene>
    <name evidence="9" type="ORF">AB986_08235</name>
</gene>
<evidence type="ECO:0000256" key="7">
    <source>
        <dbReference type="ARBA" id="ARBA00023136"/>
    </source>
</evidence>
<evidence type="ECO:0000256" key="1">
    <source>
        <dbReference type="ARBA" id="ARBA00004651"/>
    </source>
</evidence>
<evidence type="ECO:0000256" key="8">
    <source>
        <dbReference type="SAM" id="Phobius"/>
    </source>
</evidence>
<keyword evidence="6 8" id="KW-1133">Transmembrane helix</keyword>
<name>A0A0J6CSD1_9BACL</name>
<protein>
    <submittedName>
        <fullName evidence="9">Damage-inducible protein F</fullName>
    </submittedName>
</protein>
<comment type="caution">
    <text evidence="9">The sequence shown here is derived from an EMBL/GenBank/DDBJ whole genome shotgun (WGS) entry which is preliminary data.</text>
</comment>
<feature type="transmembrane region" description="Helical" evidence="8">
    <location>
        <begin position="174"/>
        <end position="195"/>
    </location>
</feature>
<evidence type="ECO:0000313" key="9">
    <source>
        <dbReference type="EMBL" id="KMM39201.1"/>
    </source>
</evidence>
<evidence type="ECO:0000256" key="2">
    <source>
        <dbReference type="ARBA" id="ARBA00010199"/>
    </source>
</evidence>
<evidence type="ECO:0000256" key="4">
    <source>
        <dbReference type="ARBA" id="ARBA00022475"/>
    </source>
</evidence>
<organism evidence="9 10">
    <name type="scientific">Guptibacillus hwajinpoensis</name>
    <dbReference type="NCBI Taxonomy" id="208199"/>
    <lineage>
        <taxon>Bacteria</taxon>
        <taxon>Bacillati</taxon>
        <taxon>Bacillota</taxon>
        <taxon>Bacilli</taxon>
        <taxon>Bacillales</taxon>
        <taxon>Guptibacillaceae</taxon>
        <taxon>Guptibacillus</taxon>
    </lineage>
</organism>
<dbReference type="GO" id="GO:0015297">
    <property type="term" value="F:antiporter activity"/>
    <property type="evidence" value="ECO:0007669"/>
    <property type="project" value="InterPro"/>
</dbReference>
<comment type="subcellular location">
    <subcellularLocation>
        <location evidence="1">Cell membrane</location>
        <topology evidence="1">Multi-pass membrane protein</topology>
    </subcellularLocation>
</comment>
<dbReference type="PANTHER" id="PTHR42893:SF46">
    <property type="entry name" value="PROTEIN DETOXIFICATION 44, CHLOROPLASTIC"/>
    <property type="match status" value="1"/>
</dbReference>
<feature type="transmembrane region" description="Helical" evidence="8">
    <location>
        <begin position="201"/>
        <end position="221"/>
    </location>
</feature>
<dbReference type="CDD" id="cd13136">
    <property type="entry name" value="MATE_DinF_like"/>
    <property type="match status" value="1"/>
</dbReference>
<proteinExistence type="inferred from homology"/>
<dbReference type="NCBIfam" id="TIGR00797">
    <property type="entry name" value="matE"/>
    <property type="match status" value="1"/>
</dbReference>
<keyword evidence="5 8" id="KW-0812">Transmembrane</keyword>
<evidence type="ECO:0000256" key="5">
    <source>
        <dbReference type="ARBA" id="ARBA00022692"/>
    </source>
</evidence>
<dbReference type="OrthoDB" id="9776324at2"/>
<dbReference type="PANTHER" id="PTHR42893">
    <property type="entry name" value="PROTEIN DETOXIFICATION 44, CHLOROPLASTIC-RELATED"/>
    <property type="match status" value="1"/>
</dbReference>
<evidence type="ECO:0000256" key="3">
    <source>
        <dbReference type="ARBA" id="ARBA00022448"/>
    </source>
</evidence>
<sequence length="459" mass="50216">MKIGSPSLEIKKACSHKEYLLLALPLVISGISTPLLGAVDTAVVGRMPDPVSIGGVAIGAVIFNTMYWLLGFLRVSTSGFTSQAEGLKDQKEMLLTFFRPMIVAFLFGLLFLVLQAPILHLSLMMMGGSEAVSEIAASYFSIRIYGAPFILASYVMIGWLIGMGKVRLALATQVLMNVLNIILDVVFVLGFGMGVTGVATATLISEVTAVMFGAIVIYRSIKPGLKEIRWRMLSELEPLQKMFKVNRDLFLRTICLLTMTIIFTSKGASLGEVILAGNAILLQIHYIMAYLLGGFANASSILVGRSIGSKNRPLYTRAFHLSALWGVGSAVFLSLLMVLWGEEIVSLFTTIGEVQTAAYDQLIWIVIFPILGFWGLQLEGLFSGATQAAPVRDSILLALLLFLPTIWLTVPILGNRGIWLSFVLFSFGRSLFLSLYIPKLGRMSFEDKVEEFSPRKLSS</sequence>
<keyword evidence="4" id="KW-1003">Cell membrane</keyword>
<dbReference type="AlphaFoldDB" id="A0A0J6CSD1"/>
<dbReference type="Proteomes" id="UP000035996">
    <property type="component" value="Unassembled WGS sequence"/>
</dbReference>
<feature type="transmembrane region" description="Helical" evidence="8">
    <location>
        <begin position="361"/>
        <end position="382"/>
    </location>
</feature>
<feature type="transmembrane region" description="Helical" evidence="8">
    <location>
        <begin position="20"/>
        <end position="39"/>
    </location>
</feature>
<accession>A0A0J6CSD1</accession>
<dbReference type="PATRIC" id="fig|157733.3.peg.3926"/>
<evidence type="ECO:0000256" key="6">
    <source>
        <dbReference type="ARBA" id="ARBA00022989"/>
    </source>
</evidence>
<dbReference type="STRING" id="157733.AB986_08235"/>
<comment type="similarity">
    <text evidence="2">Belongs to the multi antimicrobial extrusion (MATE) (TC 2.A.66.1) family.</text>
</comment>
<feature type="transmembrane region" description="Helical" evidence="8">
    <location>
        <begin position="323"/>
        <end position="341"/>
    </location>
</feature>
<keyword evidence="10" id="KW-1185">Reference proteome</keyword>
<dbReference type="InterPro" id="IPR048279">
    <property type="entry name" value="MdtK-like"/>
</dbReference>
<reference evidence="9" key="1">
    <citation type="submission" date="2015-06" db="EMBL/GenBank/DDBJ databases">
        <authorList>
            <person name="Liu B."/>
            <person name="Wang J."/>
            <person name="Zhu Y."/>
            <person name="Liu G."/>
            <person name="Chen Q."/>
            <person name="Zheng C."/>
            <person name="Che J."/>
            <person name="Ge C."/>
            <person name="Shi H."/>
            <person name="Pan Z."/>
            <person name="Liu X."/>
        </authorList>
    </citation>
    <scope>NUCLEOTIDE SEQUENCE [LARGE SCALE GENOMIC DNA]</scope>
    <source>
        <strain evidence="9">DSM 16346</strain>
    </source>
</reference>
<feature type="transmembrane region" description="Helical" evidence="8">
    <location>
        <begin position="139"/>
        <end position="162"/>
    </location>
</feature>
<dbReference type="InterPro" id="IPR002528">
    <property type="entry name" value="MATE_fam"/>
</dbReference>
<dbReference type="InterPro" id="IPR044644">
    <property type="entry name" value="DinF-like"/>
</dbReference>
<feature type="transmembrane region" description="Helical" evidence="8">
    <location>
        <begin position="418"/>
        <end position="438"/>
    </location>
</feature>
<keyword evidence="3" id="KW-0813">Transport</keyword>
<feature type="transmembrane region" description="Helical" evidence="8">
    <location>
        <begin position="249"/>
        <end position="268"/>
    </location>
</feature>
<dbReference type="Pfam" id="PF01554">
    <property type="entry name" value="MatE"/>
    <property type="match status" value="2"/>
</dbReference>
<feature type="transmembrane region" description="Helical" evidence="8">
    <location>
        <begin position="280"/>
        <end position="303"/>
    </location>
</feature>
<feature type="transmembrane region" description="Helical" evidence="8">
    <location>
        <begin position="394"/>
        <end position="412"/>
    </location>
</feature>
<keyword evidence="7 8" id="KW-0472">Membrane</keyword>
<dbReference type="RefSeq" id="WP_048310371.1">
    <property type="nucleotide sequence ID" value="NZ_CP119526.1"/>
</dbReference>
<dbReference type="GO" id="GO:0042910">
    <property type="term" value="F:xenobiotic transmembrane transporter activity"/>
    <property type="evidence" value="ECO:0007669"/>
    <property type="project" value="InterPro"/>
</dbReference>
<evidence type="ECO:0000313" key="10">
    <source>
        <dbReference type="Proteomes" id="UP000035996"/>
    </source>
</evidence>